<dbReference type="KEGG" id="mgb:VO56_00665"/>
<dbReference type="AlphaFoldDB" id="A0A0D5ZJF1"/>
<dbReference type="Gene3D" id="1.10.940.10">
    <property type="entry name" value="NusB-like"/>
    <property type="match status" value="1"/>
</dbReference>
<gene>
    <name evidence="3" type="ORF">VO56_00665</name>
</gene>
<proteinExistence type="predicted"/>
<evidence type="ECO:0000313" key="3">
    <source>
        <dbReference type="EMBL" id="AKA49790.1"/>
    </source>
</evidence>
<evidence type="ECO:0000256" key="1">
    <source>
        <dbReference type="ARBA" id="ARBA00022884"/>
    </source>
</evidence>
<dbReference type="InterPro" id="IPR035926">
    <property type="entry name" value="NusB-like_sf"/>
</dbReference>
<dbReference type="InterPro" id="IPR006027">
    <property type="entry name" value="NusB_RsmB_TIM44"/>
</dbReference>
<dbReference type="HOGENOM" id="CLU_087843_5_0_14"/>
<feature type="domain" description="NusB/RsmB/TIM44" evidence="2">
    <location>
        <begin position="6"/>
        <end position="134"/>
    </location>
</feature>
<evidence type="ECO:0000259" key="2">
    <source>
        <dbReference type="Pfam" id="PF01029"/>
    </source>
</evidence>
<name>A0A0D5ZJF1_9BACT</name>
<dbReference type="EMBL" id="CP011021">
    <property type="protein sequence ID" value="AKA49790.1"/>
    <property type="molecule type" value="Genomic_DNA"/>
</dbReference>
<dbReference type="Proteomes" id="UP000032722">
    <property type="component" value="Chromosome"/>
</dbReference>
<evidence type="ECO:0000313" key="4">
    <source>
        <dbReference type="Proteomes" id="UP000032722"/>
    </source>
</evidence>
<dbReference type="PATRIC" id="fig|29556.3.peg.131"/>
<keyword evidence="1" id="KW-0694">RNA-binding</keyword>
<protein>
    <recommendedName>
        <fullName evidence="2">NusB/RsmB/TIM44 domain-containing protein</fullName>
    </recommendedName>
</protein>
<reference evidence="3 4" key="1">
    <citation type="journal article" date="2015" name="Genome Announc.">
        <title>Complete Genome Sequence of Mycoplasma meleagridis, a Possible Emerging Pathogen in Chickens.</title>
        <authorList>
            <person name="Abolnik C."/>
        </authorList>
    </citation>
    <scope>NUCLEOTIDE SEQUENCE [LARGE SCALE GENOMIC DNA]</scope>
    <source>
        <strain evidence="3 4">B2096 8B</strain>
    </source>
</reference>
<sequence length="156" mass="18404">MKTRTQSRIEVINVIYQHELLERSLNIEQIFENHPELDQYQIQLLQKIANNYQFLKSTLIKLFNTNWQWERVSPLVRAILINAAAEMFSIQPKIVINEAVNITKLFLGNDKDEPNSKAAKLYKFVNAILENYYKLLVKLEVDAIKMDQTENEEIHK</sequence>
<accession>A0A0D5ZJF1</accession>
<organism evidence="4">
    <name type="scientific">Mycoplasmopsis gallinacea</name>
    <dbReference type="NCBI Taxonomy" id="29556"/>
    <lineage>
        <taxon>Bacteria</taxon>
        <taxon>Bacillati</taxon>
        <taxon>Mycoplasmatota</taxon>
        <taxon>Mycoplasmoidales</taxon>
        <taxon>Metamycoplasmataceae</taxon>
        <taxon>Mycoplasmopsis</taxon>
    </lineage>
</organism>
<dbReference type="Pfam" id="PF01029">
    <property type="entry name" value="NusB"/>
    <property type="match status" value="1"/>
</dbReference>
<dbReference type="GO" id="GO:0003723">
    <property type="term" value="F:RNA binding"/>
    <property type="evidence" value="ECO:0007669"/>
    <property type="project" value="UniProtKB-KW"/>
</dbReference>
<dbReference type="SUPFAM" id="SSF48013">
    <property type="entry name" value="NusB-like"/>
    <property type="match status" value="1"/>
</dbReference>
<dbReference type="GO" id="GO:0006355">
    <property type="term" value="P:regulation of DNA-templated transcription"/>
    <property type="evidence" value="ECO:0007669"/>
    <property type="project" value="InterPro"/>
</dbReference>